<dbReference type="GO" id="GO:0003824">
    <property type="term" value="F:catalytic activity"/>
    <property type="evidence" value="ECO:0007669"/>
    <property type="project" value="UniProtKB-ARBA"/>
</dbReference>
<dbReference type="PANTHER" id="PTHR43194:SF2">
    <property type="entry name" value="PEROXISOMAL MEMBRANE PROTEIN LPX1"/>
    <property type="match status" value="1"/>
</dbReference>
<dbReference type="PANTHER" id="PTHR43194">
    <property type="entry name" value="HYDROLASE ALPHA/BETA FOLD FAMILY"/>
    <property type="match status" value="1"/>
</dbReference>
<reference evidence="2" key="1">
    <citation type="submission" date="2020-02" db="EMBL/GenBank/DDBJ databases">
        <authorList>
            <person name="Meier V. D."/>
        </authorList>
    </citation>
    <scope>NUCLEOTIDE SEQUENCE</scope>
    <source>
        <strain evidence="2">AVDCRST_MAG28</strain>
    </source>
</reference>
<feature type="domain" description="AB hydrolase-1" evidence="1">
    <location>
        <begin position="9"/>
        <end position="186"/>
    </location>
</feature>
<evidence type="ECO:0000259" key="1">
    <source>
        <dbReference type="Pfam" id="PF12697"/>
    </source>
</evidence>
<dbReference type="InterPro" id="IPR050228">
    <property type="entry name" value="Carboxylesterase_BioH"/>
</dbReference>
<dbReference type="Gene3D" id="3.40.50.1820">
    <property type="entry name" value="alpha/beta hydrolase"/>
    <property type="match status" value="1"/>
</dbReference>
<name>A0A6J4R3D9_9ACTN</name>
<dbReference type="SUPFAM" id="SSF53474">
    <property type="entry name" value="alpha/beta-Hydrolases"/>
    <property type="match status" value="1"/>
</dbReference>
<gene>
    <name evidence="2" type="ORF">AVDCRST_MAG28-3657</name>
</gene>
<dbReference type="AlphaFoldDB" id="A0A6J4R3D9"/>
<accession>A0A6J4R3D9</accession>
<sequence length="202" mass="21894">MSGGEGLEDLAGDLYETLTEILEPGAKIDVLLGHSLGALVALKLCVEHEGLVKRLVLEDPPGSESTDFEEVSDGIKEGVAHAREAPEALEREQLSENPSWSREDAAQSILNMRQCDAEPVAAMFRSGLHYDLSDLAGSVQVPTLLVLGSEERGSVLPEPERTAVAGALHRGAVEAFEAGHGVHRDDFEGYTRLLDRWLNRPF</sequence>
<proteinExistence type="predicted"/>
<dbReference type="InterPro" id="IPR000073">
    <property type="entry name" value="AB_hydrolase_1"/>
</dbReference>
<protein>
    <recommendedName>
        <fullName evidence="1">AB hydrolase-1 domain-containing protein</fullName>
    </recommendedName>
</protein>
<evidence type="ECO:0000313" key="2">
    <source>
        <dbReference type="EMBL" id="CAA9463136.1"/>
    </source>
</evidence>
<dbReference type="Pfam" id="PF12697">
    <property type="entry name" value="Abhydrolase_6"/>
    <property type="match status" value="1"/>
</dbReference>
<dbReference type="InterPro" id="IPR029058">
    <property type="entry name" value="AB_hydrolase_fold"/>
</dbReference>
<dbReference type="EMBL" id="CADCVE010000092">
    <property type="protein sequence ID" value="CAA9463136.1"/>
    <property type="molecule type" value="Genomic_DNA"/>
</dbReference>
<organism evidence="2">
    <name type="scientific">uncultured Rubrobacteraceae bacterium</name>
    <dbReference type="NCBI Taxonomy" id="349277"/>
    <lineage>
        <taxon>Bacteria</taxon>
        <taxon>Bacillati</taxon>
        <taxon>Actinomycetota</taxon>
        <taxon>Rubrobacteria</taxon>
        <taxon>Rubrobacterales</taxon>
        <taxon>Rubrobacteraceae</taxon>
        <taxon>environmental samples</taxon>
    </lineage>
</organism>